<evidence type="ECO:0000256" key="1">
    <source>
        <dbReference type="SAM" id="Phobius"/>
    </source>
</evidence>
<feature type="transmembrane region" description="Helical" evidence="1">
    <location>
        <begin position="6"/>
        <end position="21"/>
    </location>
</feature>
<dbReference type="Pfam" id="PF10327">
    <property type="entry name" value="7TM_GPCR_Sri"/>
    <property type="match status" value="1"/>
</dbReference>
<dbReference type="AlphaFoldDB" id="A0AAD4MJD7"/>
<reference evidence="2" key="1">
    <citation type="submission" date="2022-01" db="EMBL/GenBank/DDBJ databases">
        <title>Genome Sequence Resource for Two Populations of Ditylenchus destructor, the Migratory Endoparasitic Phytonematode.</title>
        <authorList>
            <person name="Zhang H."/>
            <person name="Lin R."/>
            <person name="Xie B."/>
        </authorList>
    </citation>
    <scope>NUCLEOTIDE SEQUENCE</scope>
    <source>
        <strain evidence="2">BazhouSP</strain>
    </source>
</reference>
<dbReference type="EMBL" id="JAKKPZ010000382">
    <property type="protein sequence ID" value="KAI1695679.1"/>
    <property type="molecule type" value="Genomic_DNA"/>
</dbReference>
<feature type="transmembrane region" description="Helical" evidence="1">
    <location>
        <begin position="78"/>
        <end position="101"/>
    </location>
</feature>
<keyword evidence="1" id="KW-0812">Transmembrane</keyword>
<proteinExistence type="predicted"/>
<protein>
    <submittedName>
        <fullName evidence="2">Serpentine type 7TM GPCR chemoreceptor srh domain-containing protein</fullName>
    </submittedName>
</protein>
<organism evidence="2 3">
    <name type="scientific">Ditylenchus destructor</name>
    <dbReference type="NCBI Taxonomy" id="166010"/>
    <lineage>
        <taxon>Eukaryota</taxon>
        <taxon>Metazoa</taxon>
        <taxon>Ecdysozoa</taxon>
        <taxon>Nematoda</taxon>
        <taxon>Chromadorea</taxon>
        <taxon>Rhabditida</taxon>
        <taxon>Tylenchina</taxon>
        <taxon>Tylenchomorpha</taxon>
        <taxon>Sphaerularioidea</taxon>
        <taxon>Anguinidae</taxon>
        <taxon>Anguininae</taxon>
        <taxon>Ditylenchus</taxon>
    </lineage>
</organism>
<keyword evidence="1" id="KW-1133">Transmembrane helix</keyword>
<dbReference type="InterPro" id="IPR019429">
    <property type="entry name" value="7TM_GPCR_serpentine_rcpt_Sri"/>
</dbReference>
<evidence type="ECO:0000313" key="3">
    <source>
        <dbReference type="Proteomes" id="UP001201812"/>
    </source>
</evidence>
<accession>A0AAD4MJD7</accession>
<dbReference type="Proteomes" id="UP001201812">
    <property type="component" value="Unassembled WGS sequence"/>
</dbReference>
<keyword evidence="1" id="KW-0472">Membrane</keyword>
<keyword evidence="3" id="KW-1185">Reference proteome</keyword>
<sequence length="212" mass="24265">MSTFVGIVVVGSILGIYRFLRQNRKLLSKRTYALYKTLINVLVIDMVLCGILVFVPLIASMASFYYEYLFDLEISSTITLLTLTAASWYPLCTHIVMIYYVTPYRRAMLGICKNVFQRKRQPDQRWPHVFQMEKATKTSCLPNTLPIAVDHTPRFSKLSGFLTHNFFVRRMRRGLFVGAFALETNVAAVLNYCFRGTMMESTAVLSMLPGRG</sequence>
<comment type="caution">
    <text evidence="2">The sequence shown here is derived from an EMBL/GenBank/DDBJ whole genome shotgun (WGS) entry which is preliminary data.</text>
</comment>
<evidence type="ECO:0000313" key="2">
    <source>
        <dbReference type="EMBL" id="KAI1695679.1"/>
    </source>
</evidence>
<feature type="transmembrane region" description="Helical" evidence="1">
    <location>
        <begin position="42"/>
        <end position="66"/>
    </location>
</feature>
<name>A0AAD4MJD7_9BILA</name>
<gene>
    <name evidence="2" type="ORF">DdX_19452</name>
</gene>